<evidence type="ECO:0000313" key="1">
    <source>
        <dbReference type="EMBL" id="TVU43046.1"/>
    </source>
</evidence>
<comment type="caution">
    <text evidence="1">The sequence shown here is derived from an EMBL/GenBank/DDBJ whole genome shotgun (WGS) entry which is preliminary data.</text>
</comment>
<gene>
    <name evidence="1" type="ORF">EJB05_09482</name>
</gene>
<dbReference type="AlphaFoldDB" id="A0A5J9W529"/>
<accession>A0A5J9W529</accession>
<reference evidence="1 2" key="1">
    <citation type="journal article" date="2019" name="Sci. Rep.">
        <title>A high-quality genome of Eragrostis curvula grass provides insights into Poaceae evolution and supports new strategies to enhance forage quality.</title>
        <authorList>
            <person name="Carballo J."/>
            <person name="Santos B.A.C.M."/>
            <person name="Zappacosta D."/>
            <person name="Garbus I."/>
            <person name="Selva J.P."/>
            <person name="Gallo C.A."/>
            <person name="Diaz A."/>
            <person name="Albertini E."/>
            <person name="Caccamo M."/>
            <person name="Echenique V."/>
        </authorList>
    </citation>
    <scope>NUCLEOTIDE SEQUENCE [LARGE SCALE GENOMIC DNA]</scope>
    <source>
        <strain evidence="2">cv. Victoria</strain>
        <tissue evidence="1">Leaf</tissue>
    </source>
</reference>
<evidence type="ECO:0000313" key="2">
    <source>
        <dbReference type="Proteomes" id="UP000324897"/>
    </source>
</evidence>
<organism evidence="1 2">
    <name type="scientific">Eragrostis curvula</name>
    <name type="common">weeping love grass</name>
    <dbReference type="NCBI Taxonomy" id="38414"/>
    <lineage>
        <taxon>Eukaryota</taxon>
        <taxon>Viridiplantae</taxon>
        <taxon>Streptophyta</taxon>
        <taxon>Embryophyta</taxon>
        <taxon>Tracheophyta</taxon>
        <taxon>Spermatophyta</taxon>
        <taxon>Magnoliopsida</taxon>
        <taxon>Liliopsida</taxon>
        <taxon>Poales</taxon>
        <taxon>Poaceae</taxon>
        <taxon>PACMAD clade</taxon>
        <taxon>Chloridoideae</taxon>
        <taxon>Eragrostideae</taxon>
        <taxon>Eragrostidinae</taxon>
        <taxon>Eragrostis</taxon>
    </lineage>
</organism>
<protein>
    <submittedName>
        <fullName evidence="1">Uncharacterized protein</fullName>
    </submittedName>
</protein>
<name>A0A5J9W529_9POAL</name>
<dbReference type="Proteomes" id="UP000324897">
    <property type="component" value="Unassembled WGS sequence"/>
</dbReference>
<keyword evidence="2" id="KW-1185">Reference proteome</keyword>
<sequence>MQFHFPPIEGHILGSLLCVAKIIFQPRTCSCKCSAQMDDFSIAHQMFDRVLQRALQSLQAEQTEWIAKGKQQLVHRGEVVDELPQLHHLPLVLGLDGSRLLQLLLETARLLPEFGHLGGVFVVDLGEVVANHGKLVAEADGVGRARVDLRLQLLFEPGDLAVARLQLLLLLVELRLHHLRQPGGQGQ</sequence>
<dbReference type="Gramene" id="TVU43046">
    <property type="protein sequence ID" value="TVU43046"/>
    <property type="gene ID" value="EJB05_09482"/>
</dbReference>
<proteinExistence type="predicted"/>
<dbReference type="EMBL" id="RWGY01000005">
    <property type="protein sequence ID" value="TVU43046.1"/>
    <property type="molecule type" value="Genomic_DNA"/>
</dbReference>